<keyword evidence="1" id="KW-0472">Membrane</keyword>
<proteinExistence type="predicted"/>
<keyword evidence="1" id="KW-1133">Transmembrane helix</keyword>
<evidence type="ECO:0000313" key="3">
    <source>
        <dbReference type="Proteomes" id="UP000053820"/>
    </source>
</evidence>
<gene>
    <name evidence="2" type="ORF">HYDPIDRAFT_171453</name>
</gene>
<name>A0A0C9W6S8_9AGAM</name>
<reference evidence="2 3" key="1">
    <citation type="submission" date="2014-04" db="EMBL/GenBank/DDBJ databases">
        <title>Evolutionary Origins and Diversification of the Mycorrhizal Mutualists.</title>
        <authorList>
            <consortium name="DOE Joint Genome Institute"/>
            <consortium name="Mycorrhizal Genomics Consortium"/>
            <person name="Kohler A."/>
            <person name="Kuo A."/>
            <person name="Nagy L.G."/>
            <person name="Floudas D."/>
            <person name="Copeland A."/>
            <person name="Barry K.W."/>
            <person name="Cichocki N."/>
            <person name="Veneault-Fourrey C."/>
            <person name="LaButti K."/>
            <person name="Lindquist E.A."/>
            <person name="Lipzen A."/>
            <person name="Lundell T."/>
            <person name="Morin E."/>
            <person name="Murat C."/>
            <person name="Riley R."/>
            <person name="Ohm R."/>
            <person name="Sun H."/>
            <person name="Tunlid A."/>
            <person name="Henrissat B."/>
            <person name="Grigoriev I.V."/>
            <person name="Hibbett D.S."/>
            <person name="Martin F."/>
        </authorList>
    </citation>
    <scope>NUCLEOTIDE SEQUENCE [LARGE SCALE GENOMIC DNA]</scope>
    <source>
        <strain evidence="2 3">MD-312</strain>
    </source>
</reference>
<keyword evidence="3" id="KW-1185">Reference proteome</keyword>
<protein>
    <submittedName>
        <fullName evidence="2">Uncharacterized protein</fullName>
    </submittedName>
</protein>
<organism evidence="2 3">
    <name type="scientific">Hydnomerulius pinastri MD-312</name>
    <dbReference type="NCBI Taxonomy" id="994086"/>
    <lineage>
        <taxon>Eukaryota</taxon>
        <taxon>Fungi</taxon>
        <taxon>Dikarya</taxon>
        <taxon>Basidiomycota</taxon>
        <taxon>Agaricomycotina</taxon>
        <taxon>Agaricomycetes</taxon>
        <taxon>Agaricomycetidae</taxon>
        <taxon>Boletales</taxon>
        <taxon>Boletales incertae sedis</taxon>
        <taxon>Leucogyrophana</taxon>
    </lineage>
</organism>
<evidence type="ECO:0000256" key="1">
    <source>
        <dbReference type="SAM" id="Phobius"/>
    </source>
</evidence>
<feature type="transmembrane region" description="Helical" evidence="1">
    <location>
        <begin position="99"/>
        <end position="120"/>
    </location>
</feature>
<dbReference type="Proteomes" id="UP000053820">
    <property type="component" value="Unassembled WGS sequence"/>
</dbReference>
<dbReference type="AlphaFoldDB" id="A0A0C9W6S8"/>
<accession>A0A0C9W6S8</accession>
<evidence type="ECO:0000313" key="2">
    <source>
        <dbReference type="EMBL" id="KIJ57957.1"/>
    </source>
</evidence>
<dbReference type="EMBL" id="KN840037">
    <property type="protein sequence ID" value="KIJ57957.1"/>
    <property type="molecule type" value="Genomic_DNA"/>
</dbReference>
<dbReference type="HOGENOM" id="CLU_2158767_0_0_1"/>
<keyword evidence="1" id="KW-0812">Transmembrane</keyword>
<sequence>MSSASIVQAACYINNATVLQTCCAELISAGFAATLGTFTQTPPLTLKLQCAINTTDPSSFQTQFTNCTNHLGIYTKNETVSCVDTGEPSQPTSGGARVIGLKGVVAIALVLIGPVVQGVLEGV</sequence>